<sequence length="292" mass="29966">MKVGFVGLGLMGSGMAGALLRAGHEVTVWNRSPARAEPLAAQGATVAPDLAALAAGEEIVFTSLPDDAALEEVVLGPHGLVANLARGAIHVGTSTIGTAMARRLEEAHAQAGQVYVSAPVFGRPDVAAKGELAVVAAGPGAALERLAPAFAAIGRMTQVMGEDPQQANLAKLAGNFLIASVIESLGEALALVAKGGVDQQAYLDLLTSTLFSAPVYRTYGQLIVDRAYEPAGFALPLGAKDVRLALAAGEELKVPLPIGSLLRDRLMTMIATEGEAKDWSSLGELAKIQSGQ</sequence>
<evidence type="ECO:0000313" key="7">
    <source>
        <dbReference type="Proteomes" id="UP001151088"/>
    </source>
</evidence>
<evidence type="ECO:0000256" key="1">
    <source>
        <dbReference type="ARBA" id="ARBA00023002"/>
    </source>
</evidence>
<dbReference type="InterPro" id="IPR029154">
    <property type="entry name" value="HIBADH-like_NADP-bd"/>
</dbReference>
<protein>
    <submittedName>
        <fullName evidence="6">NAD(P)-dependent oxidoreductase</fullName>
    </submittedName>
</protein>
<dbReference type="Proteomes" id="UP001151088">
    <property type="component" value="Unassembled WGS sequence"/>
</dbReference>
<dbReference type="InterPro" id="IPR051265">
    <property type="entry name" value="HIBADH-related_NP60_sf"/>
</dbReference>
<reference evidence="6" key="1">
    <citation type="submission" date="2022-08" db="EMBL/GenBank/DDBJ databases">
        <authorList>
            <person name="Li F."/>
        </authorList>
    </citation>
    <scope>NUCLEOTIDE SEQUENCE</scope>
    <source>
        <strain evidence="6">MQZ15Z-1</strain>
    </source>
</reference>
<comment type="caution">
    <text evidence="6">The sequence shown here is derived from an EMBL/GenBank/DDBJ whole genome shotgun (WGS) entry which is preliminary data.</text>
</comment>
<proteinExistence type="predicted"/>
<feature type="active site" evidence="3">
    <location>
        <position position="171"/>
    </location>
</feature>
<dbReference type="AlphaFoldDB" id="A0A9X2PCL2"/>
<evidence type="ECO:0000256" key="3">
    <source>
        <dbReference type="PIRSR" id="PIRSR000103-1"/>
    </source>
</evidence>
<feature type="domain" description="3-hydroxyisobutyrate dehydrogenase-like NAD-binding" evidence="5">
    <location>
        <begin position="167"/>
        <end position="282"/>
    </location>
</feature>
<name>A0A9X2PCL2_9HYPH</name>
<dbReference type="EMBL" id="JANTHZ010000006">
    <property type="protein sequence ID" value="MCS0496181.1"/>
    <property type="molecule type" value="Genomic_DNA"/>
</dbReference>
<dbReference type="InterPro" id="IPR013328">
    <property type="entry name" value="6PGD_dom2"/>
</dbReference>
<dbReference type="GO" id="GO:0051287">
    <property type="term" value="F:NAD binding"/>
    <property type="evidence" value="ECO:0007669"/>
    <property type="project" value="InterPro"/>
</dbReference>
<dbReference type="Pfam" id="PF14833">
    <property type="entry name" value="NAD_binding_11"/>
    <property type="match status" value="1"/>
</dbReference>
<evidence type="ECO:0000259" key="4">
    <source>
        <dbReference type="Pfam" id="PF03446"/>
    </source>
</evidence>
<dbReference type="PANTHER" id="PTHR43580:SF2">
    <property type="entry name" value="CYTOKINE-LIKE NUCLEAR FACTOR N-PAC"/>
    <property type="match status" value="1"/>
</dbReference>
<dbReference type="RefSeq" id="WP_258733347.1">
    <property type="nucleotide sequence ID" value="NZ_JANTHZ010000006.1"/>
</dbReference>
<dbReference type="GO" id="GO:0016491">
    <property type="term" value="F:oxidoreductase activity"/>
    <property type="evidence" value="ECO:0007669"/>
    <property type="project" value="UniProtKB-KW"/>
</dbReference>
<dbReference type="PANTHER" id="PTHR43580">
    <property type="entry name" value="OXIDOREDUCTASE GLYR1-RELATED"/>
    <property type="match status" value="1"/>
</dbReference>
<dbReference type="InterPro" id="IPR036291">
    <property type="entry name" value="NAD(P)-bd_dom_sf"/>
</dbReference>
<keyword evidence="2" id="KW-0520">NAD</keyword>
<feature type="domain" description="6-phosphogluconate dehydrogenase NADP-binding" evidence="4">
    <location>
        <begin position="2"/>
        <end position="161"/>
    </location>
</feature>
<keyword evidence="7" id="KW-1185">Reference proteome</keyword>
<evidence type="ECO:0000256" key="2">
    <source>
        <dbReference type="ARBA" id="ARBA00023027"/>
    </source>
</evidence>
<organism evidence="6 7">
    <name type="scientific">Ancylobacter mangrovi</name>
    <dbReference type="NCBI Taxonomy" id="2972472"/>
    <lineage>
        <taxon>Bacteria</taxon>
        <taxon>Pseudomonadati</taxon>
        <taxon>Pseudomonadota</taxon>
        <taxon>Alphaproteobacteria</taxon>
        <taxon>Hyphomicrobiales</taxon>
        <taxon>Xanthobacteraceae</taxon>
        <taxon>Ancylobacter</taxon>
    </lineage>
</organism>
<dbReference type="InterPro" id="IPR015815">
    <property type="entry name" value="HIBADH-related"/>
</dbReference>
<evidence type="ECO:0000313" key="6">
    <source>
        <dbReference type="EMBL" id="MCS0496181.1"/>
    </source>
</evidence>
<dbReference type="Gene3D" id="3.40.50.720">
    <property type="entry name" value="NAD(P)-binding Rossmann-like Domain"/>
    <property type="match status" value="1"/>
</dbReference>
<keyword evidence="1" id="KW-0560">Oxidoreductase</keyword>
<dbReference type="PIRSF" id="PIRSF000103">
    <property type="entry name" value="HIBADH"/>
    <property type="match status" value="1"/>
</dbReference>
<accession>A0A9X2PCL2</accession>
<dbReference type="InterPro" id="IPR008927">
    <property type="entry name" value="6-PGluconate_DH-like_C_sf"/>
</dbReference>
<dbReference type="SUPFAM" id="SSF48179">
    <property type="entry name" value="6-phosphogluconate dehydrogenase C-terminal domain-like"/>
    <property type="match status" value="1"/>
</dbReference>
<evidence type="ECO:0000259" key="5">
    <source>
        <dbReference type="Pfam" id="PF14833"/>
    </source>
</evidence>
<dbReference type="Gene3D" id="1.10.1040.10">
    <property type="entry name" value="N-(1-d-carboxylethyl)-l-norvaline Dehydrogenase, domain 2"/>
    <property type="match status" value="1"/>
</dbReference>
<dbReference type="GO" id="GO:0050661">
    <property type="term" value="F:NADP binding"/>
    <property type="evidence" value="ECO:0007669"/>
    <property type="project" value="InterPro"/>
</dbReference>
<dbReference type="Pfam" id="PF03446">
    <property type="entry name" value="NAD_binding_2"/>
    <property type="match status" value="1"/>
</dbReference>
<dbReference type="InterPro" id="IPR006115">
    <property type="entry name" value="6PGDH_NADP-bd"/>
</dbReference>
<gene>
    <name evidence="6" type="ORF">NVS89_13840</name>
</gene>
<dbReference type="SUPFAM" id="SSF51735">
    <property type="entry name" value="NAD(P)-binding Rossmann-fold domains"/>
    <property type="match status" value="1"/>
</dbReference>